<dbReference type="PANTHER" id="PTHR30349">
    <property type="entry name" value="PHAGE INTEGRASE-RELATED"/>
    <property type="match status" value="1"/>
</dbReference>
<evidence type="ECO:0000313" key="12">
    <source>
        <dbReference type="EMBL" id="SPF50655.1"/>
    </source>
</evidence>
<evidence type="ECO:0000256" key="6">
    <source>
        <dbReference type="ARBA" id="ARBA00023125"/>
    </source>
</evidence>
<keyword evidence="5" id="KW-0229">DNA integration</keyword>
<evidence type="ECO:0000256" key="7">
    <source>
        <dbReference type="ARBA" id="ARBA00023172"/>
    </source>
</evidence>
<keyword evidence="6 9" id="KW-0238">DNA-binding</keyword>
<dbReference type="OrthoDB" id="283809at2"/>
<sequence length="356" mass="41140">MQTIPGTYHDLYSVMPSFIKEFANSMVSRRQPLTLFNYLIDYRLFLEWILHTGRTDAKYIKEISIEDLSVLEFLDFQEFFGQLVEGYESHRNTTKENHKIAKSKPNGPGLRRKVSSLTSLFHYLYALREMIPRNELTKFKGYYKNSAKDSTRIEKYLREPEVKRLFDAVYDLSGLKGPYLKMAQRDMLRNWAILVTFIDTGIRVSTLCALNRRDIDFKTAEATYRLKGGKQKRLPVRESVLQAISSYLKDPHRPQSKNGDSELALFISSQGTRLSISAVQYMVKKYIFKAGLDFDLSTHSLRHTFGTNFYNVTGDINLTADFLCHTDPSTTARFYAGIKDSTRRMALKKLPPLPTI</sequence>
<evidence type="ECO:0000256" key="2">
    <source>
        <dbReference type="ARBA" id="ARBA00022490"/>
    </source>
</evidence>
<dbReference type="InterPro" id="IPR002104">
    <property type="entry name" value="Integrase_catalytic"/>
</dbReference>
<keyword evidence="4" id="KW-0159">Chromosome partition</keyword>
<gene>
    <name evidence="12" type="ORF">SBF1_4830001</name>
</gene>
<dbReference type="GO" id="GO:0006310">
    <property type="term" value="P:DNA recombination"/>
    <property type="evidence" value="ECO:0007669"/>
    <property type="project" value="UniProtKB-KW"/>
</dbReference>
<proteinExistence type="predicted"/>
<dbReference type="GO" id="GO:0005737">
    <property type="term" value="C:cytoplasm"/>
    <property type="evidence" value="ECO:0007669"/>
    <property type="project" value="UniProtKB-SubCell"/>
</dbReference>
<feature type="domain" description="Tyr recombinase" evidence="10">
    <location>
        <begin position="152"/>
        <end position="349"/>
    </location>
</feature>
<dbReference type="PANTHER" id="PTHR30349:SF77">
    <property type="entry name" value="TYROSINE RECOMBINASE XERC"/>
    <property type="match status" value="1"/>
</dbReference>
<accession>A0A2U3LFD4</accession>
<dbReference type="GO" id="GO:0003677">
    <property type="term" value="F:DNA binding"/>
    <property type="evidence" value="ECO:0007669"/>
    <property type="project" value="UniProtKB-UniRule"/>
</dbReference>
<protein>
    <submittedName>
        <fullName evidence="12">Putative Tyrosine recombinase XerC</fullName>
    </submittedName>
</protein>
<evidence type="ECO:0000259" key="10">
    <source>
        <dbReference type="PROSITE" id="PS51898"/>
    </source>
</evidence>
<dbReference type="InterPro" id="IPR011010">
    <property type="entry name" value="DNA_brk_join_enz"/>
</dbReference>
<dbReference type="AlphaFoldDB" id="A0A2U3LFD4"/>
<evidence type="ECO:0000313" key="13">
    <source>
        <dbReference type="Proteomes" id="UP000238916"/>
    </source>
</evidence>
<organism evidence="12 13">
    <name type="scientific">Candidatus Desulfosporosinus infrequens</name>
    <dbReference type="NCBI Taxonomy" id="2043169"/>
    <lineage>
        <taxon>Bacteria</taxon>
        <taxon>Bacillati</taxon>
        <taxon>Bacillota</taxon>
        <taxon>Clostridia</taxon>
        <taxon>Eubacteriales</taxon>
        <taxon>Desulfitobacteriaceae</taxon>
        <taxon>Desulfosporosinus</taxon>
    </lineage>
</organism>
<dbReference type="SUPFAM" id="SSF56349">
    <property type="entry name" value="DNA breaking-rejoining enzymes"/>
    <property type="match status" value="1"/>
</dbReference>
<dbReference type="GO" id="GO:0007059">
    <property type="term" value="P:chromosome segregation"/>
    <property type="evidence" value="ECO:0007669"/>
    <property type="project" value="UniProtKB-KW"/>
</dbReference>
<dbReference type="Proteomes" id="UP000238916">
    <property type="component" value="Unassembled WGS sequence"/>
</dbReference>
<feature type="domain" description="Core-binding (CB)" evidence="11">
    <location>
        <begin position="13"/>
        <end position="125"/>
    </location>
</feature>
<dbReference type="PROSITE" id="PS51900">
    <property type="entry name" value="CB"/>
    <property type="match status" value="1"/>
</dbReference>
<keyword evidence="2" id="KW-0963">Cytoplasm</keyword>
<dbReference type="Pfam" id="PF00589">
    <property type="entry name" value="Phage_integrase"/>
    <property type="match status" value="1"/>
</dbReference>
<evidence type="ECO:0000256" key="8">
    <source>
        <dbReference type="ARBA" id="ARBA00023306"/>
    </source>
</evidence>
<evidence type="ECO:0000256" key="3">
    <source>
        <dbReference type="ARBA" id="ARBA00022618"/>
    </source>
</evidence>
<keyword evidence="7" id="KW-0233">DNA recombination</keyword>
<keyword evidence="3" id="KW-0132">Cell division</keyword>
<comment type="subcellular location">
    <subcellularLocation>
        <location evidence="1">Cytoplasm</location>
    </subcellularLocation>
</comment>
<dbReference type="Gene3D" id="1.10.443.10">
    <property type="entry name" value="Intergrase catalytic core"/>
    <property type="match status" value="1"/>
</dbReference>
<evidence type="ECO:0000256" key="4">
    <source>
        <dbReference type="ARBA" id="ARBA00022829"/>
    </source>
</evidence>
<evidence type="ECO:0000256" key="9">
    <source>
        <dbReference type="PROSITE-ProRule" id="PRU01248"/>
    </source>
</evidence>
<dbReference type="EMBL" id="OMOF01000427">
    <property type="protein sequence ID" value="SPF50655.1"/>
    <property type="molecule type" value="Genomic_DNA"/>
</dbReference>
<keyword evidence="8" id="KW-0131">Cell cycle</keyword>
<evidence type="ECO:0000259" key="11">
    <source>
        <dbReference type="PROSITE" id="PS51900"/>
    </source>
</evidence>
<evidence type="ECO:0000256" key="5">
    <source>
        <dbReference type="ARBA" id="ARBA00022908"/>
    </source>
</evidence>
<dbReference type="GO" id="GO:0015074">
    <property type="term" value="P:DNA integration"/>
    <property type="evidence" value="ECO:0007669"/>
    <property type="project" value="UniProtKB-KW"/>
</dbReference>
<reference evidence="13" key="1">
    <citation type="submission" date="2018-02" db="EMBL/GenBank/DDBJ databases">
        <authorList>
            <person name="Hausmann B."/>
        </authorList>
    </citation>
    <scope>NUCLEOTIDE SEQUENCE [LARGE SCALE GENOMIC DNA]</scope>
    <source>
        <strain evidence="13">Peat soil MAG SbF1</strain>
    </source>
</reference>
<name>A0A2U3LFD4_9FIRM</name>
<dbReference type="InterPro" id="IPR050090">
    <property type="entry name" value="Tyrosine_recombinase_XerCD"/>
</dbReference>
<dbReference type="InterPro" id="IPR044068">
    <property type="entry name" value="CB"/>
</dbReference>
<dbReference type="GO" id="GO:0051301">
    <property type="term" value="P:cell division"/>
    <property type="evidence" value="ECO:0007669"/>
    <property type="project" value="UniProtKB-KW"/>
</dbReference>
<evidence type="ECO:0000256" key="1">
    <source>
        <dbReference type="ARBA" id="ARBA00004496"/>
    </source>
</evidence>
<dbReference type="InterPro" id="IPR013762">
    <property type="entry name" value="Integrase-like_cat_sf"/>
</dbReference>
<dbReference type="PROSITE" id="PS51898">
    <property type="entry name" value="TYR_RECOMBINASE"/>
    <property type="match status" value="1"/>
</dbReference>